<dbReference type="SUPFAM" id="SSF69255">
    <property type="entry name" value="gp5 N-terminal domain-like"/>
    <property type="match status" value="1"/>
</dbReference>
<name>A0ABZ2KKY0_9BACT</name>
<gene>
    <name evidence="2" type="ORF">LZC95_21160</name>
</gene>
<proteinExistence type="predicted"/>
<reference evidence="2 3" key="1">
    <citation type="submission" date="2021-12" db="EMBL/GenBank/DDBJ databases">
        <title>Discovery of the Pendulisporaceae a myxobacterial family with distinct sporulation behavior and unique specialized metabolism.</title>
        <authorList>
            <person name="Garcia R."/>
            <person name="Popoff A."/>
            <person name="Bader C.D."/>
            <person name="Loehr J."/>
            <person name="Walesch S."/>
            <person name="Walt C."/>
            <person name="Boldt J."/>
            <person name="Bunk B."/>
            <person name="Haeckl F.J.F.P.J."/>
            <person name="Gunesch A.P."/>
            <person name="Birkelbach J."/>
            <person name="Nuebel U."/>
            <person name="Pietschmann T."/>
            <person name="Bach T."/>
            <person name="Mueller R."/>
        </authorList>
    </citation>
    <scope>NUCLEOTIDE SEQUENCE [LARGE SCALE GENOMIC DNA]</scope>
    <source>
        <strain evidence="2 3">MSr12523</strain>
    </source>
</reference>
<evidence type="ECO:0000259" key="1">
    <source>
        <dbReference type="Pfam" id="PF04717"/>
    </source>
</evidence>
<dbReference type="Gene3D" id="2.40.50.230">
    <property type="entry name" value="Gp5 N-terminal domain"/>
    <property type="match status" value="1"/>
</dbReference>
<accession>A0ABZ2KKY0</accession>
<keyword evidence="3" id="KW-1185">Reference proteome</keyword>
<dbReference type="InterPro" id="IPR006531">
    <property type="entry name" value="Gp5/Vgr_OB"/>
</dbReference>
<feature type="domain" description="Gp5/Type VI secretion system Vgr protein OB-fold" evidence="1">
    <location>
        <begin position="12"/>
        <end position="83"/>
    </location>
</feature>
<evidence type="ECO:0000313" key="2">
    <source>
        <dbReference type="EMBL" id="WXA99317.1"/>
    </source>
</evidence>
<dbReference type="Proteomes" id="UP001379533">
    <property type="component" value="Chromosome"/>
</dbReference>
<evidence type="ECO:0000313" key="3">
    <source>
        <dbReference type="Proteomes" id="UP001379533"/>
    </source>
</evidence>
<dbReference type="Pfam" id="PF04717">
    <property type="entry name" value="Phage_base_V"/>
    <property type="match status" value="1"/>
</dbReference>
<dbReference type="InterPro" id="IPR037026">
    <property type="entry name" value="Vgr_OB-fold_dom_sf"/>
</dbReference>
<dbReference type="EMBL" id="CP089982">
    <property type="protein sequence ID" value="WXA99317.1"/>
    <property type="molecule type" value="Genomic_DNA"/>
</dbReference>
<protein>
    <submittedName>
        <fullName evidence="2">Phage baseplate assembly protein V</fullName>
    </submittedName>
</protein>
<organism evidence="2 3">
    <name type="scientific">Pendulispora brunnea</name>
    <dbReference type="NCBI Taxonomy" id="2905690"/>
    <lineage>
        <taxon>Bacteria</taxon>
        <taxon>Pseudomonadati</taxon>
        <taxon>Myxococcota</taxon>
        <taxon>Myxococcia</taxon>
        <taxon>Myxococcales</taxon>
        <taxon>Sorangiineae</taxon>
        <taxon>Pendulisporaceae</taxon>
        <taxon>Pendulispora</taxon>
    </lineage>
</organism>
<sequence length="162" mass="17625">MSAGNRHVGLLIGIVVDRDDPKKRGYVKLKFPALDTVSDWCPVMTPFGGDGHGQLWVPEVEDHVVVAFQHGDPANPIVLGAVYSEKHAPPGDKDERVFKSRTGHRIVLSEKSGEERIEITTKNGQTLSIEEGGGLITLKATTRVRIEAAAQVEVKSPRIQLG</sequence>
<dbReference type="RefSeq" id="WP_394849951.1">
    <property type="nucleotide sequence ID" value="NZ_CP089982.1"/>
</dbReference>